<evidence type="ECO:0000256" key="1">
    <source>
        <dbReference type="SAM" id="MobiDB-lite"/>
    </source>
</evidence>
<dbReference type="Gene3D" id="3.10.620.30">
    <property type="match status" value="1"/>
</dbReference>
<feature type="domain" description="Transglutaminase-like" evidence="3">
    <location>
        <begin position="471"/>
        <end position="546"/>
    </location>
</feature>
<feature type="region of interest" description="Disordered" evidence="1">
    <location>
        <begin position="551"/>
        <end position="597"/>
    </location>
</feature>
<dbReference type="InterPro" id="IPR052901">
    <property type="entry name" value="Bact_TGase-like"/>
</dbReference>
<proteinExistence type="predicted"/>
<sequence>MTRVLEKTGQAACGFWLAYLFLKSFLDVNEIGNQQMLWFALGIMGALVLILSLLQVHWAPTLLLVVIIQLLTTWWLLPYDQALSWAWVQTYVGRLKTAITTSLTSGSAELTATLSVTLALLALALIFMLSCYWSSPELSVLIVFSYLLAVHIFNGNELTSATLQLALIFCLSRAWRQWWAPNQGKRSLTPLLPILLVLAVWGATIQLPAINTQFAAWSADLRSQLNQVGFYESIERYARGASRTGFSEDDNQLGGPLYDDPTAVVKVRATQPHYLRIQVKTDYSGQGWRSPTNSRWVSEDTRAVQRYLDAPRVISDSAATVDYENKAEAVRLTALNNQDYIGLPYGQIEIEAIEPGSLDSTFYDNSSQRLYGNANDVKQLQLGVHAKKIIPTELADMATPTAGDYTNELALPSSLPVRVRQLAVKLTEKIPTYYGKVMAIEDYLADSAELVYSKIDTPALPKGRDYVDYFLFDSQVGYCDNFSTAMVVLLRSIGIPARWAKGFAPGTVTKTLSGDQREYTVTNSDAHAWPEVYFGEYGWLPFEPTPGFTNSAEVTTTTSTATNTANSSSVNSNTSSRASSRSKSSSQKQTVSSSEDSAASTRRTKITFNLPGWLQLVIWPAIIALILLLLPKMRPLILWIWARQFAQTNFSKFYRYSLRGLQPCWRRPASQSLSAYAQEIDQHLGLAETFSQITEVYQAQTFGQEIRALPPQALRQFTSALLRRSNWRQLMQQHHH</sequence>
<comment type="caution">
    <text evidence="4">The sequence shown here is derived from an EMBL/GenBank/DDBJ whole genome shotgun (WGS) entry which is preliminary data.</text>
</comment>
<keyword evidence="5" id="KW-1185">Reference proteome</keyword>
<organism evidence="4 5">
    <name type="scientific">Lapidilactobacillus achengensis</name>
    <dbReference type="NCBI Taxonomy" id="2486000"/>
    <lineage>
        <taxon>Bacteria</taxon>
        <taxon>Bacillati</taxon>
        <taxon>Bacillota</taxon>
        <taxon>Bacilli</taxon>
        <taxon>Lactobacillales</taxon>
        <taxon>Lactobacillaceae</taxon>
        <taxon>Lapidilactobacillus</taxon>
    </lineage>
</organism>
<keyword evidence="2" id="KW-1133">Transmembrane helix</keyword>
<dbReference type="EMBL" id="JBHSSM010000018">
    <property type="protein sequence ID" value="MFC6315622.1"/>
    <property type="molecule type" value="Genomic_DNA"/>
</dbReference>
<feature type="transmembrane region" description="Helical" evidence="2">
    <location>
        <begin position="110"/>
        <end position="131"/>
    </location>
</feature>
<dbReference type="InterPro" id="IPR002931">
    <property type="entry name" value="Transglutaminase-like"/>
</dbReference>
<dbReference type="Pfam" id="PF01841">
    <property type="entry name" value="Transglut_core"/>
    <property type="match status" value="1"/>
</dbReference>
<evidence type="ECO:0000256" key="2">
    <source>
        <dbReference type="SAM" id="Phobius"/>
    </source>
</evidence>
<protein>
    <submittedName>
        <fullName evidence="4">DUF4129 domain-containing transglutaminase family protein</fullName>
    </submittedName>
</protein>
<evidence type="ECO:0000313" key="5">
    <source>
        <dbReference type="Proteomes" id="UP001596310"/>
    </source>
</evidence>
<name>A0ABW1URX0_9LACO</name>
<dbReference type="RefSeq" id="WP_125601182.1">
    <property type="nucleotide sequence ID" value="NZ_JBHSSM010000018.1"/>
</dbReference>
<dbReference type="InterPro" id="IPR038765">
    <property type="entry name" value="Papain-like_cys_pep_sf"/>
</dbReference>
<dbReference type="SUPFAM" id="SSF54001">
    <property type="entry name" value="Cysteine proteinases"/>
    <property type="match status" value="1"/>
</dbReference>
<feature type="transmembrane region" description="Helical" evidence="2">
    <location>
        <begin position="612"/>
        <end position="630"/>
    </location>
</feature>
<evidence type="ECO:0000259" key="3">
    <source>
        <dbReference type="SMART" id="SM00460"/>
    </source>
</evidence>
<feature type="compositionally biased region" description="Low complexity" evidence="1">
    <location>
        <begin position="551"/>
        <end position="595"/>
    </location>
</feature>
<dbReference type="Proteomes" id="UP001596310">
    <property type="component" value="Unassembled WGS sequence"/>
</dbReference>
<gene>
    <name evidence="4" type="ORF">ACFQHW_08615</name>
</gene>
<evidence type="ECO:0000313" key="4">
    <source>
        <dbReference type="EMBL" id="MFC6315622.1"/>
    </source>
</evidence>
<feature type="transmembrane region" description="Helical" evidence="2">
    <location>
        <begin position="36"/>
        <end position="54"/>
    </location>
</feature>
<dbReference type="PANTHER" id="PTHR42736">
    <property type="entry name" value="PROTEIN-GLUTAMINE GAMMA-GLUTAMYLTRANSFERASE"/>
    <property type="match status" value="1"/>
</dbReference>
<dbReference type="SMART" id="SM00460">
    <property type="entry name" value="TGc"/>
    <property type="match status" value="1"/>
</dbReference>
<feature type="transmembrane region" description="Helical" evidence="2">
    <location>
        <begin position="61"/>
        <end position="77"/>
    </location>
</feature>
<dbReference type="PANTHER" id="PTHR42736:SF1">
    <property type="entry name" value="PROTEIN-GLUTAMINE GAMMA-GLUTAMYLTRANSFERASE"/>
    <property type="match status" value="1"/>
</dbReference>
<accession>A0ABW1URX0</accession>
<keyword evidence="2" id="KW-0472">Membrane</keyword>
<feature type="transmembrane region" description="Helical" evidence="2">
    <location>
        <begin position="138"/>
        <end position="155"/>
    </location>
</feature>
<keyword evidence="2" id="KW-0812">Transmembrane</keyword>
<reference evidence="5" key="1">
    <citation type="journal article" date="2019" name="Int. J. Syst. Evol. Microbiol.">
        <title>The Global Catalogue of Microorganisms (GCM) 10K type strain sequencing project: providing services to taxonomists for standard genome sequencing and annotation.</title>
        <authorList>
            <consortium name="The Broad Institute Genomics Platform"/>
            <consortium name="The Broad Institute Genome Sequencing Center for Infectious Disease"/>
            <person name="Wu L."/>
            <person name="Ma J."/>
        </authorList>
    </citation>
    <scope>NUCLEOTIDE SEQUENCE [LARGE SCALE GENOMIC DNA]</scope>
    <source>
        <strain evidence="5">CCM 8897</strain>
    </source>
</reference>
<feature type="transmembrane region" description="Helical" evidence="2">
    <location>
        <begin position="191"/>
        <end position="210"/>
    </location>
</feature>